<reference evidence="7" key="1">
    <citation type="journal article" date="2014" name="Front. Microbiol.">
        <title>High frequency of phylogenetically diverse reductive dehalogenase-homologous genes in deep subseafloor sedimentary metagenomes.</title>
        <authorList>
            <person name="Kawai M."/>
            <person name="Futagami T."/>
            <person name="Toyoda A."/>
            <person name="Takaki Y."/>
            <person name="Nishi S."/>
            <person name="Hori S."/>
            <person name="Arai W."/>
            <person name="Tsubouchi T."/>
            <person name="Morono Y."/>
            <person name="Uchiyama I."/>
            <person name="Ito T."/>
            <person name="Fujiyama A."/>
            <person name="Inagaki F."/>
            <person name="Takami H."/>
        </authorList>
    </citation>
    <scope>NUCLEOTIDE SEQUENCE</scope>
    <source>
        <strain evidence="7">Expedition CK06-06</strain>
    </source>
</reference>
<dbReference type="PANTHER" id="PTHR30250:SF11">
    <property type="entry name" value="O-ANTIGEN TRANSPORTER-RELATED"/>
    <property type="match status" value="1"/>
</dbReference>
<evidence type="ECO:0000256" key="3">
    <source>
        <dbReference type="ARBA" id="ARBA00022692"/>
    </source>
</evidence>
<dbReference type="EMBL" id="BARS01018816">
    <property type="protein sequence ID" value="GAF85955.1"/>
    <property type="molecule type" value="Genomic_DNA"/>
</dbReference>
<proteinExistence type="predicted"/>
<dbReference type="Pfam" id="PF01554">
    <property type="entry name" value="MatE"/>
    <property type="match status" value="1"/>
</dbReference>
<feature type="non-terminal residue" evidence="7">
    <location>
        <position position="276"/>
    </location>
</feature>
<accession>X0UBY4</accession>
<dbReference type="InterPro" id="IPR050833">
    <property type="entry name" value="Poly_Biosynth_Transport"/>
</dbReference>
<gene>
    <name evidence="7" type="ORF">S01H1_30562</name>
</gene>
<sequence>LVCSLGMFGVGVAAMAVGVQNAWEILLAQAAAMLLFVGLAFLLIFRVLQPKALRVNRSLCIAMLKKAVPFGLFTIGGVVYFQIDNVLLTIFRDIDDVGFYQGAMRLIIALEMLPFVLSNAIYPMISRVLKESKTQAVAVTQKMIYVVLIIGLPIAAIIIMLAKPIVSLAFPDSYAAMASILVIVAWLVPVRFCGHVLGTALSASGNQKFRTWASWLAVGVNIVLNLILLPKYGYIGAAITSVCTSVFLVSFYYIALRLRFHRFELFKIIIKLAWPM</sequence>
<keyword evidence="4 6" id="KW-1133">Transmembrane helix</keyword>
<evidence type="ECO:0000256" key="4">
    <source>
        <dbReference type="ARBA" id="ARBA00022989"/>
    </source>
</evidence>
<evidence type="ECO:0000256" key="5">
    <source>
        <dbReference type="ARBA" id="ARBA00023136"/>
    </source>
</evidence>
<feature type="transmembrane region" description="Helical" evidence="6">
    <location>
        <begin position="234"/>
        <end position="255"/>
    </location>
</feature>
<feature type="transmembrane region" description="Helical" evidence="6">
    <location>
        <begin position="143"/>
        <end position="162"/>
    </location>
</feature>
<keyword evidence="3 6" id="KW-0812">Transmembrane</keyword>
<dbReference type="PANTHER" id="PTHR30250">
    <property type="entry name" value="PST FAMILY PREDICTED COLANIC ACID TRANSPORTER"/>
    <property type="match status" value="1"/>
</dbReference>
<dbReference type="GO" id="GO:0005886">
    <property type="term" value="C:plasma membrane"/>
    <property type="evidence" value="ECO:0007669"/>
    <property type="project" value="UniProtKB-SubCell"/>
</dbReference>
<keyword evidence="5 6" id="KW-0472">Membrane</keyword>
<feature type="transmembrane region" description="Helical" evidence="6">
    <location>
        <begin position="66"/>
        <end position="83"/>
    </location>
</feature>
<comment type="subcellular location">
    <subcellularLocation>
        <location evidence="1">Cell membrane</location>
        <topology evidence="1">Multi-pass membrane protein</topology>
    </subcellularLocation>
</comment>
<feature type="transmembrane region" description="Helical" evidence="6">
    <location>
        <begin position="103"/>
        <end position="122"/>
    </location>
</feature>
<evidence type="ECO:0000313" key="7">
    <source>
        <dbReference type="EMBL" id="GAF85955.1"/>
    </source>
</evidence>
<dbReference type="GO" id="GO:0042910">
    <property type="term" value="F:xenobiotic transmembrane transporter activity"/>
    <property type="evidence" value="ECO:0007669"/>
    <property type="project" value="InterPro"/>
</dbReference>
<evidence type="ECO:0000256" key="2">
    <source>
        <dbReference type="ARBA" id="ARBA00022475"/>
    </source>
</evidence>
<dbReference type="GO" id="GO:0015297">
    <property type="term" value="F:antiporter activity"/>
    <property type="evidence" value="ECO:0007669"/>
    <property type="project" value="InterPro"/>
</dbReference>
<keyword evidence="2" id="KW-1003">Cell membrane</keyword>
<feature type="transmembrane region" description="Helical" evidence="6">
    <location>
        <begin position="26"/>
        <end position="45"/>
    </location>
</feature>
<organism evidence="7">
    <name type="scientific">marine sediment metagenome</name>
    <dbReference type="NCBI Taxonomy" id="412755"/>
    <lineage>
        <taxon>unclassified sequences</taxon>
        <taxon>metagenomes</taxon>
        <taxon>ecological metagenomes</taxon>
    </lineage>
</organism>
<comment type="caution">
    <text evidence="7">The sequence shown here is derived from an EMBL/GenBank/DDBJ whole genome shotgun (WGS) entry which is preliminary data.</text>
</comment>
<feature type="transmembrane region" description="Helical" evidence="6">
    <location>
        <begin position="174"/>
        <end position="197"/>
    </location>
</feature>
<dbReference type="AlphaFoldDB" id="X0UBY4"/>
<protein>
    <submittedName>
        <fullName evidence="7">Uncharacterized protein</fullName>
    </submittedName>
</protein>
<evidence type="ECO:0000256" key="6">
    <source>
        <dbReference type="SAM" id="Phobius"/>
    </source>
</evidence>
<name>X0UBY4_9ZZZZ</name>
<feature type="non-terminal residue" evidence="7">
    <location>
        <position position="1"/>
    </location>
</feature>
<feature type="transmembrane region" description="Helical" evidence="6">
    <location>
        <begin position="209"/>
        <end position="228"/>
    </location>
</feature>
<evidence type="ECO:0000256" key="1">
    <source>
        <dbReference type="ARBA" id="ARBA00004651"/>
    </source>
</evidence>
<dbReference type="InterPro" id="IPR002528">
    <property type="entry name" value="MATE_fam"/>
</dbReference>